<feature type="signal peptide" evidence="3">
    <location>
        <begin position="1"/>
        <end position="23"/>
    </location>
</feature>
<comment type="caution">
    <text evidence="5">The sequence shown here is derived from an EMBL/GenBank/DDBJ whole genome shotgun (WGS) entry which is preliminary data.</text>
</comment>
<sequence>MIASIRKIALASVMVFASFGVAAAEDIIRFATEAAYPPFNERAADGSIVGWEIDLGMAMCEKIGRKCEFVAQDWDGMIPGLLSNRFDGIFASMSITEERKQRIDFTNKYYQSPAYFIAKKGTKIDRSAKDLGGIKLGTIGGVQSCFLAKYYPDAKVSIYPTAEDTYLDLQAGRVDTILAESVQTDFGLLRKNPDAQYAFIGEPALDKECYGEGIGIGVRKDDVALKGILNKAIKEVRADGTYDKLVQKYFGYDIYGQ</sequence>
<dbReference type="PANTHER" id="PTHR35936:SF17">
    <property type="entry name" value="ARGININE-BINDING EXTRACELLULAR PROTEIN ARTP"/>
    <property type="match status" value="1"/>
</dbReference>
<dbReference type="EMBL" id="JAUSVF010000006">
    <property type="protein sequence ID" value="MDQ0323953.1"/>
    <property type="molecule type" value="Genomic_DNA"/>
</dbReference>
<dbReference type="Pfam" id="PF00497">
    <property type="entry name" value="SBP_bac_3"/>
    <property type="match status" value="1"/>
</dbReference>
<dbReference type="PANTHER" id="PTHR35936">
    <property type="entry name" value="MEMBRANE-BOUND LYTIC MUREIN TRANSGLYCOSYLASE F"/>
    <property type="match status" value="1"/>
</dbReference>
<evidence type="ECO:0000256" key="1">
    <source>
        <dbReference type="ARBA" id="ARBA00004418"/>
    </source>
</evidence>
<evidence type="ECO:0000259" key="4">
    <source>
        <dbReference type="SMART" id="SM00062"/>
    </source>
</evidence>
<dbReference type="SUPFAM" id="SSF53850">
    <property type="entry name" value="Periplasmic binding protein-like II"/>
    <property type="match status" value="1"/>
</dbReference>
<gene>
    <name evidence="5" type="ORF">QO002_006160</name>
</gene>
<name>A0ABU0C0A4_9HYPH</name>
<dbReference type="Proteomes" id="UP001230207">
    <property type="component" value="Unassembled WGS sequence"/>
</dbReference>
<reference evidence="5 6" key="1">
    <citation type="submission" date="2023-07" db="EMBL/GenBank/DDBJ databases">
        <title>Genomic Encyclopedia of Type Strains, Phase IV (KMG-IV): sequencing the most valuable type-strain genomes for metagenomic binning, comparative biology and taxonomic classification.</title>
        <authorList>
            <person name="Goeker M."/>
        </authorList>
    </citation>
    <scope>NUCLEOTIDE SEQUENCE [LARGE SCALE GENOMIC DNA]</scope>
    <source>
        <strain evidence="5 6">DSM 1112</strain>
    </source>
</reference>
<evidence type="ECO:0000313" key="6">
    <source>
        <dbReference type="Proteomes" id="UP001230207"/>
    </source>
</evidence>
<comment type="subcellular location">
    <subcellularLocation>
        <location evidence="1">Periplasm</location>
    </subcellularLocation>
</comment>
<keyword evidence="2 3" id="KW-0732">Signal</keyword>
<evidence type="ECO:0000313" key="5">
    <source>
        <dbReference type="EMBL" id="MDQ0323953.1"/>
    </source>
</evidence>
<dbReference type="RefSeq" id="WP_307237117.1">
    <property type="nucleotide sequence ID" value="NZ_JAUSVF010000006.1"/>
</dbReference>
<dbReference type="Gene3D" id="3.40.190.10">
    <property type="entry name" value="Periplasmic binding protein-like II"/>
    <property type="match status" value="2"/>
</dbReference>
<feature type="chain" id="PRO_5046666612" evidence="3">
    <location>
        <begin position="24"/>
        <end position="257"/>
    </location>
</feature>
<proteinExistence type="predicted"/>
<dbReference type="SMART" id="SM00062">
    <property type="entry name" value="PBPb"/>
    <property type="match status" value="1"/>
</dbReference>
<feature type="domain" description="Solute-binding protein family 3/N-terminal" evidence="4">
    <location>
        <begin position="27"/>
        <end position="253"/>
    </location>
</feature>
<keyword evidence="6" id="KW-1185">Reference proteome</keyword>
<organism evidence="5 6">
    <name type="scientific">Pararhizobium capsulatum DSM 1112</name>
    <dbReference type="NCBI Taxonomy" id="1121113"/>
    <lineage>
        <taxon>Bacteria</taxon>
        <taxon>Pseudomonadati</taxon>
        <taxon>Pseudomonadota</taxon>
        <taxon>Alphaproteobacteria</taxon>
        <taxon>Hyphomicrobiales</taxon>
        <taxon>Rhizobiaceae</taxon>
        <taxon>Rhizobium/Agrobacterium group</taxon>
        <taxon>Pararhizobium</taxon>
    </lineage>
</organism>
<protein>
    <submittedName>
        <fullName evidence="5">Lysine-arginine-ornithine-binding protein</fullName>
    </submittedName>
</protein>
<evidence type="ECO:0000256" key="3">
    <source>
        <dbReference type="SAM" id="SignalP"/>
    </source>
</evidence>
<evidence type="ECO:0000256" key="2">
    <source>
        <dbReference type="ARBA" id="ARBA00022729"/>
    </source>
</evidence>
<dbReference type="InterPro" id="IPR001638">
    <property type="entry name" value="Solute-binding_3/MltF_N"/>
</dbReference>
<accession>A0ABU0C0A4</accession>